<dbReference type="AlphaFoldDB" id="A0A8F5BTX0"/>
<dbReference type="Proteomes" id="UP000693941">
    <property type="component" value="Chromosome"/>
</dbReference>
<evidence type="ECO:0000256" key="1">
    <source>
        <dbReference type="SAM" id="MobiDB-lite"/>
    </source>
</evidence>
<gene>
    <name evidence="2" type="ORF">J5U21_01051</name>
</gene>
<evidence type="ECO:0000313" key="3">
    <source>
        <dbReference type="Proteomes" id="UP000693941"/>
    </source>
</evidence>
<organism evidence="2 3">
    <name type="scientific">Saccharolobus shibatae</name>
    <dbReference type="NCBI Taxonomy" id="2286"/>
    <lineage>
        <taxon>Archaea</taxon>
        <taxon>Thermoproteota</taxon>
        <taxon>Thermoprotei</taxon>
        <taxon>Sulfolobales</taxon>
        <taxon>Sulfolobaceae</taxon>
        <taxon>Saccharolobus</taxon>
    </lineage>
</organism>
<feature type="compositionally biased region" description="Low complexity" evidence="1">
    <location>
        <begin position="35"/>
        <end position="48"/>
    </location>
</feature>
<evidence type="ECO:0000313" key="2">
    <source>
        <dbReference type="EMBL" id="QXJ31401.1"/>
    </source>
</evidence>
<dbReference type="EMBL" id="CP077715">
    <property type="protein sequence ID" value="QXJ31401.1"/>
    <property type="molecule type" value="Genomic_DNA"/>
</dbReference>
<name>A0A8F5BTX0_9CREN</name>
<sequence>MLDFSWKGFYTGSSSFCTSCTGRAYLLPPCTYPASAQTSSSKSPYSSSRTVLQAGRSPRTTASRPYRTTRYSASSQQTCSTSSSLAYSLNAVLSSFLNFFVLLCISDFDLHSPRNHLTTTSVS</sequence>
<feature type="region of interest" description="Disordered" evidence="1">
    <location>
        <begin position="33"/>
        <end position="67"/>
    </location>
</feature>
<reference evidence="2" key="1">
    <citation type="journal article" date="2021" name="Environ. Microbiol.">
        <title>New insights into the diversity and evolution of the archaeal mobilome from three complete genomes of Saccharolobus shibatae.</title>
        <authorList>
            <person name="Medvedeva S."/>
            <person name="Brandt D."/>
            <person name="Cvirkaite-Krupovic V."/>
            <person name="Liu Y."/>
            <person name="Severinov K."/>
            <person name="Ishino S."/>
            <person name="Ishino Y."/>
            <person name="Prangishvili D."/>
            <person name="Kalinowski J."/>
            <person name="Krupovic M."/>
        </authorList>
    </citation>
    <scope>NUCLEOTIDE SEQUENCE</scope>
    <source>
        <strain evidence="2">BEU9</strain>
    </source>
</reference>
<protein>
    <submittedName>
        <fullName evidence="2">Uncharacterized protein</fullName>
    </submittedName>
</protein>
<proteinExistence type="predicted"/>
<accession>A0A8F5BTX0</accession>